<dbReference type="HOGENOM" id="CLU_026429_0_1_9"/>
<feature type="transmembrane region" description="Helical" evidence="10">
    <location>
        <begin position="357"/>
        <end position="380"/>
    </location>
</feature>
<dbReference type="PATRIC" id="fig|1209989.3.peg.801"/>
<evidence type="ECO:0000256" key="7">
    <source>
        <dbReference type="ARBA" id="ARBA00022989"/>
    </source>
</evidence>
<feature type="transmembrane region" description="Helical" evidence="10">
    <location>
        <begin position="238"/>
        <end position="256"/>
    </location>
</feature>
<keyword evidence="7 10" id="KW-1133">Transmembrane helix</keyword>
<evidence type="ECO:0000256" key="3">
    <source>
        <dbReference type="ARBA" id="ARBA00022475"/>
    </source>
</evidence>
<evidence type="ECO:0000256" key="6">
    <source>
        <dbReference type="ARBA" id="ARBA00022958"/>
    </source>
</evidence>
<evidence type="ECO:0000256" key="4">
    <source>
        <dbReference type="ARBA" id="ARBA00022538"/>
    </source>
</evidence>
<keyword evidence="5 10" id="KW-0812">Transmembrane</keyword>
<dbReference type="KEGG" id="tae:TepiRe1_0733"/>
<evidence type="ECO:0000256" key="8">
    <source>
        <dbReference type="ARBA" id="ARBA00023065"/>
    </source>
</evidence>
<dbReference type="GO" id="GO:0005886">
    <property type="term" value="C:plasma membrane"/>
    <property type="evidence" value="ECO:0007669"/>
    <property type="project" value="UniProtKB-SubCell"/>
</dbReference>
<protein>
    <submittedName>
        <fullName evidence="11">Ktr system potassium uptake protein B</fullName>
    </submittedName>
</protein>
<keyword evidence="9 10" id="KW-0472">Membrane</keyword>
<proteinExistence type="predicted"/>
<name>F4LW84_TEPAE</name>
<sequence>MDFSEAVEIKILHFGLRKLKPTQILVFGFAALILVGGILLNLPSASKSGQSIGFLNALFTSTSAVCVTGLVVVDTQTQFSTFGQIVIMCLIQMGGLGIMTMATLIFLLLGKKITLRERIVMQEALNQSTLSGLVKLTRHILLTTFIFEGIGAILLSIRFTQIYGISKGIYYGVFHAVSAFNNAGFDLIGGFKNFTPFVEDPIINGVIMGLIIFGGLGFTVIHDLLLKRNFKHLSLHSKVVITMTLLLLVSGFITFYCLEYSNLKTLGNLSPTGKILAAAFQSVTARTAGFNTLNLSDLTMPSKYFTIFLMFIGASPASTGGGIKTSTFAIIIMMIYTILASKEDVEIYQRRVPMDNIFKAVVIGVIALLLVFTSSFLLTITEKADFLSILFETTSAFGTVGLTLGITTELTSIGKIIIILTMFAGRVGPLTLAMALGSRINKAMIRFPEERILVG</sequence>
<feature type="transmembrane region" description="Helical" evidence="10">
    <location>
        <begin position="202"/>
        <end position="226"/>
    </location>
</feature>
<evidence type="ECO:0000256" key="5">
    <source>
        <dbReference type="ARBA" id="ARBA00022692"/>
    </source>
</evidence>
<evidence type="ECO:0000256" key="1">
    <source>
        <dbReference type="ARBA" id="ARBA00004651"/>
    </source>
</evidence>
<dbReference type="PANTHER" id="PTHR32024">
    <property type="entry name" value="TRK SYSTEM POTASSIUM UPTAKE PROTEIN TRKG-RELATED"/>
    <property type="match status" value="1"/>
</dbReference>
<comment type="subcellular location">
    <subcellularLocation>
        <location evidence="1">Cell membrane</location>
        <topology evidence="1">Multi-pass membrane protein</topology>
    </subcellularLocation>
</comment>
<dbReference type="Pfam" id="PF02386">
    <property type="entry name" value="TrkH"/>
    <property type="match status" value="1"/>
</dbReference>
<dbReference type="AlphaFoldDB" id="F4LW84"/>
<accession>F4LW84</accession>
<accession>L0RYX1</accession>
<evidence type="ECO:0000256" key="2">
    <source>
        <dbReference type="ARBA" id="ARBA00022448"/>
    </source>
</evidence>
<keyword evidence="12" id="KW-1185">Reference proteome</keyword>
<dbReference type="Proteomes" id="UP000010802">
    <property type="component" value="Chromosome"/>
</dbReference>
<dbReference type="OrthoDB" id="9810952at2"/>
<keyword evidence="8" id="KW-0406">Ion transport</keyword>
<organism evidence="11 12">
    <name type="scientific">Tepidanaerobacter acetatoxydans (strain DSM 21804 / JCM 16047 / Re1)</name>
    <dbReference type="NCBI Taxonomy" id="1209989"/>
    <lineage>
        <taxon>Bacteria</taxon>
        <taxon>Bacillati</taxon>
        <taxon>Bacillota</taxon>
        <taxon>Clostridia</taxon>
        <taxon>Thermosediminibacterales</taxon>
        <taxon>Tepidanaerobacteraceae</taxon>
        <taxon>Tepidanaerobacter</taxon>
    </lineage>
</organism>
<dbReference type="STRING" id="1209989.TepRe1_0673"/>
<keyword evidence="6" id="KW-0630">Potassium</keyword>
<dbReference type="NCBIfam" id="TIGR00933">
    <property type="entry name" value="2a38"/>
    <property type="match status" value="1"/>
</dbReference>
<dbReference type="InterPro" id="IPR003445">
    <property type="entry name" value="Cat_transpt"/>
</dbReference>
<dbReference type="PANTHER" id="PTHR32024:SF1">
    <property type="entry name" value="KTR SYSTEM POTASSIUM UPTAKE PROTEIN B"/>
    <property type="match status" value="1"/>
</dbReference>
<evidence type="ECO:0000313" key="11">
    <source>
        <dbReference type="EMBL" id="CCP25424.1"/>
    </source>
</evidence>
<feature type="transmembrane region" description="Helical" evidence="10">
    <location>
        <begin position="140"/>
        <end position="159"/>
    </location>
</feature>
<dbReference type="InterPro" id="IPR004772">
    <property type="entry name" value="TrkH"/>
</dbReference>
<feature type="transmembrane region" description="Helical" evidence="10">
    <location>
        <begin position="304"/>
        <end position="336"/>
    </location>
</feature>
<feature type="transmembrane region" description="Helical" evidence="10">
    <location>
        <begin position="85"/>
        <end position="109"/>
    </location>
</feature>
<dbReference type="KEGG" id="tep:TepRe1_0673"/>
<feature type="transmembrane region" description="Helical" evidence="10">
    <location>
        <begin position="54"/>
        <end position="73"/>
    </location>
</feature>
<feature type="transmembrane region" description="Helical" evidence="10">
    <location>
        <begin position="24"/>
        <end position="42"/>
    </location>
</feature>
<dbReference type="eggNOG" id="COG0168">
    <property type="taxonomic scope" value="Bacteria"/>
</dbReference>
<evidence type="ECO:0000256" key="10">
    <source>
        <dbReference type="SAM" id="Phobius"/>
    </source>
</evidence>
<feature type="transmembrane region" description="Helical" evidence="10">
    <location>
        <begin position="416"/>
        <end position="436"/>
    </location>
</feature>
<keyword evidence="2" id="KW-0813">Transport</keyword>
<keyword evidence="4" id="KW-0633">Potassium transport</keyword>
<dbReference type="GO" id="GO:0015379">
    <property type="term" value="F:potassium:chloride symporter activity"/>
    <property type="evidence" value="ECO:0007669"/>
    <property type="project" value="InterPro"/>
</dbReference>
<dbReference type="EMBL" id="HF563609">
    <property type="protein sequence ID" value="CCP25424.1"/>
    <property type="molecule type" value="Genomic_DNA"/>
</dbReference>
<gene>
    <name evidence="11" type="primary">ktrB</name>
    <name evidence="11" type="ordered locus">TEPIRE1_0733</name>
</gene>
<keyword evidence="3" id="KW-1003">Cell membrane</keyword>
<dbReference type="RefSeq" id="WP_013777783.1">
    <property type="nucleotide sequence ID" value="NC_015519.1"/>
</dbReference>
<reference evidence="12" key="1">
    <citation type="journal article" date="2013" name="Genome Announc.">
        <title>First genome sequence of a syntrophic acetate-oxidizing bacterium, Tepidanaerobacter acetatoxydans strain Re1.</title>
        <authorList>
            <person name="Manzoor S."/>
            <person name="Bongcam-Rudloff E."/>
            <person name="Schnurer A."/>
            <person name="Muller B."/>
        </authorList>
    </citation>
    <scope>NUCLEOTIDE SEQUENCE [LARGE SCALE GENOMIC DNA]</scope>
    <source>
        <strain evidence="12">Re1</strain>
    </source>
</reference>
<evidence type="ECO:0000256" key="9">
    <source>
        <dbReference type="ARBA" id="ARBA00023136"/>
    </source>
</evidence>
<evidence type="ECO:0000313" key="12">
    <source>
        <dbReference type="Proteomes" id="UP000010802"/>
    </source>
</evidence>